<sequence length="287" mass="32032">MKSILYLVAFLFLSITTVKAQMYDVLDYNIQGTPVNGVKIKTNLPFTTSSHMPTIIIEGFNYFTGSNMMLSLNYYYFNNAFIKTNISTSGNYNPDVYVAGENGKIVLFIDDRQYFQRFHVRVFAKGLSGEAAANFTGWTVVDSTLIPTAQAATLIPYKNSYPGDVQFAGNGIWKSDGNVGIGTTTLGTYKLAVNGTIGAKKVKVTQAGWADYVFNDEYILPSLDSVEQFIKKNRHLPEIPSEAEVISDGQDVGEMNKLLLKKVEELTLYLIEMRKELEVIKGKRQSE</sequence>
<evidence type="ECO:0000256" key="1">
    <source>
        <dbReference type="SAM" id="SignalP"/>
    </source>
</evidence>
<proteinExistence type="predicted"/>
<dbReference type="Proteomes" id="UP000812961">
    <property type="component" value="Unassembled WGS sequence"/>
</dbReference>
<protein>
    <submittedName>
        <fullName evidence="2">Uncharacterized protein</fullName>
    </submittedName>
</protein>
<accession>A0ABS7G7P0</accession>
<evidence type="ECO:0000313" key="3">
    <source>
        <dbReference type="Proteomes" id="UP000812961"/>
    </source>
</evidence>
<dbReference type="RefSeq" id="WP_220248686.1">
    <property type="nucleotide sequence ID" value="NZ_JAICCF010000001.1"/>
</dbReference>
<name>A0ABS7G7P0_9BACT</name>
<comment type="caution">
    <text evidence="2">The sequence shown here is derived from an EMBL/GenBank/DDBJ whole genome shotgun (WGS) entry which is preliminary data.</text>
</comment>
<dbReference type="EMBL" id="JAICCF010000001">
    <property type="protein sequence ID" value="MBW8683466.1"/>
    <property type="molecule type" value="Genomic_DNA"/>
</dbReference>
<keyword evidence="1" id="KW-0732">Signal</keyword>
<keyword evidence="3" id="KW-1185">Reference proteome</keyword>
<feature type="signal peptide" evidence="1">
    <location>
        <begin position="1"/>
        <end position="20"/>
    </location>
</feature>
<feature type="chain" id="PRO_5046662720" evidence="1">
    <location>
        <begin position="21"/>
        <end position="287"/>
    </location>
</feature>
<gene>
    <name evidence="2" type="ORF">K1Y79_03890</name>
</gene>
<reference evidence="2 3" key="1">
    <citation type="submission" date="2021-08" db="EMBL/GenBank/DDBJ databases">
        <title>The genome sequence of Chitinophaga sp. B61.</title>
        <authorList>
            <person name="Zhang X."/>
        </authorList>
    </citation>
    <scope>NUCLEOTIDE SEQUENCE [LARGE SCALE GENOMIC DNA]</scope>
    <source>
        <strain evidence="2 3">B61</strain>
    </source>
</reference>
<organism evidence="2 3">
    <name type="scientific">Chitinophaga rhizophila</name>
    <dbReference type="NCBI Taxonomy" id="2866212"/>
    <lineage>
        <taxon>Bacteria</taxon>
        <taxon>Pseudomonadati</taxon>
        <taxon>Bacteroidota</taxon>
        <taxon>Chitinophagia</taxon>
        <taxon>Chitinophagales</taxon>
        <taxon>Chitinophagaceae</taxon>
        <taxon>Chitinophaga</taxon>
    </lineage>
</organism>
<evidence type="ECO:0000313" key="2">
    <source>
        <dbReference type="EMBL" id="MBW8683466.1"/>
    </source>
</evidence>